<evidence type="ECO:0000256" key="1">
    <source>
        <dbReference type="ARBA" id="ARBA00022801"/>
    </source>
</evidence>
<dbReference type="Pfam" id="PF04371">
    <property type="entry name" value="PAD_porph"/>
    <property type="match status" value="1"/>
</dbReference>
<evidence type="ECO:0000313" key="3">
    <source>
        <dbReference type="Proteomes" id="UP000246085"/>
    </source>
</evidence>
<dbReference type="Gene3D" id="3.75.10.10">
    <property type="entry name" value="L-arginine/glycine Amidinotransferase, Chain A"/>
    <property type="match status" value="1"/>
</dbReference>
<dbReference type="GO" id="GO:0009446">
    <property type="term" value="P:putrescine biosynthetic process"/>
    <property type="evidence" value="ECO:0007669"/>
    <property type="project" value="InterPro"/>
</dbReference>
<dbReference type="PANTHER" id="PTHR31377">
    <property type="entry name" value="AGMATINE DEIMINASE-RELATED"/>
    <property type="match status" value="1"/>
</dbReference>
<accession>A0A4Q0QC45</accession>
<organism evidence="2 3">
    <name type="scientific">Bradyrhizobium vignae</name>
    <dbReference type="NCBI Taxonomy" id="1549949"/>
    <lineage>
        <taxon>Bacteria</taxon>
        <taxon>Pseudomonadati</taxon>
        <taxon>Pseudomonadota</taxon>
        <taxon>Alphaproteobacteria</taxon>
        <taxon>Hyphomicrobiales</taxon>
        <taxon>Nitrobacteraceae</taxon>
        <taxon>Bradyrhizobium</taxon>
    </lineage>
</organism>
<dbReference type="SUPFAM" id="SSF55909">
    <property type="entry name" value="Pentein"/>
    <property type="match status" value="1"/>
</dbReference>
<dbReference type="KEGG" id="bvz:BRAD3257_1505"/>
<dbReference type="Proteomes" id="UP000246085">
    <property type="component" value="Chromosome BRAD3257"/>
</dbReference>
<evidence type="ECO:0000313" key="2">
    <source>
        <dbReference type="EMBL" id="SPP92634.1"/>
    </source>
</evidence>
<dbReference type="EMBL" id="LS398110">
    <property type="protein sequence ID" value="SPP92634.1"/>
    <property type="molecule type" value="Genomic_DNA"/>
</dbReference>
<dbReference type="PANTHER" id="PTHR31377:SF0">
    <property type="entry name" value="AGMATINE DEIMINASE-RELATED"/>
    <property type="match status" value="1"/>
</dbReference>
<dbReference type="RefSeq" id="WP_122401234.1">
    <property type="nucleotide sequence ID" value="NZ_LS398110.1"/>
</dbReference>
<dbReference type="GO" id="GO:0004668">
    <property type="term" value="F:protein-arginine deiminase activity"/>
    <property type="evidence" value="ECO:0007669"/>
    <property type="project" value="InterPro"/>
</dbReference>
<gene>
    <name evidence="2" type="ORF">BRAD3257_1505</name>
</gene>
<dbReference type="OrthoDB" id="9808013at2"/>
<dbReference type="AlphaFoldDB" id="A0A2U3PU32"/>
<proteinExistence type="predicted"/>
<keyword evidence="1" id="KW-0378">Hydrolase</keyword>
<dbReference type="GO" id="GO:0047632">
    <property type="term" value="F:agmatine deiminase activity"/>
    <property type="evidence" value="ECO:0007669"/>
    <property type="project" value="TreeGrafter"/>
</dbReference>
<sequence>MSYNEIRLPAEWEPHACCLMAWAIHREWGMYADAVRRELHEVVVTIAEYETVYLLTPSDQIPEAKRQSFGPNVEILSAPVDDIWMRDIAPTFAVRGDAVVAVDWNFNCWGSTRSARPGDALAGPLAARLGLATIRAQFVAEGGAFVTDGEGTVIVTKSCLLNENRNPRIGRSAHEQMEEIERGFSAVGGRKIIWLEGDADEPFTSGHADGYLLFTSPGAILVEAPDPEMPTPRNRSRDIDVLQSESDSRGSAMTVNSILPPRRRHWRFRGRSFAPSYLNAYLANGAAITGKFGDPERDEAAHSVLQRSFPGRDIRMLSIDHIALGGGGIHCLTQPMPSTSRK</sequence>
<name>A0A2U3PU32_9BRAD</name>
<dbReference type="InterPro" id="IPR007466">
    <property type="entry name" value="Peptidyl-Arg-deiminase_porph"/>
</dbReference>
<reference evidence="2 3" key="1">
    <citation type="submission" date="2018-03" db="EMBL/GenBank/DDBJ databases">
        <authorList>
            <person name="Gully D."/>
        </authorList>
    </citation>
    <scope>NUCLEOTIDE SEQUENCE [LARGE SCALE GENOMIC DNA]</scope>
    <source>
        <strain evidence="2">ORS3257</strain>
    </source>
</reference>
<accession>A0A2U3PU32</accession>
<protein>
    <submittedName>
        <fullName evidence="2">Uncharacterized protein</fullName>
    </submittedName>
</protein>